<protein>
    <recommendedName>
        <fullName evidence="5">Zn(2)-C6 fungal-type domain-containing protein</fullName>
    </recommendedName>
</protein>
<dbReference type="GO" id="GO:0006351">
    <property type="term" value="P:DNA-templated transcription"/>
    <property type="evidence" value="ECO:0007669"/>
    <property type="project" value="InterPro"/>
</dbReference>
<dbReference type="Pfam" id="PF00172">
    <property type="entry name" value="Zn_clus"/>
    <property type="match status" value="1"/>
</dbReference>
<dbReference type="Proteomes" id="UP000777438">
    <property type="component" value="Unassembled WGS sequence"/>
</dbReference>
<dbReference type="GO" id="GO:0008270">
    <property type="term" value="F:zinc ion binding"/>
    <property type="evidence" value="ECO:0007669"/>
    <property type="project" value="InterPro"/>
</dbReference>
<evidence type="ECO:0000259" key="5">
    <source>
        <dbReference type="PROSITE" id="PS50048"/>
    </source>
</evidence>
<dbReference type="CDD" id="cd12148">
    <property type="entry name" value="fungal_TF_MHR"/>
    <property type="match status" value="1"/>
</dbReference>
<evidence type="ECO:0000256" key="1">
    <source>
        <dbReference type="ARBA" id="ARBA00004123"/>
    </source>
</evidence>
<organism evidence="6 7">
    <name type="scientific">Thelonectria olida</name>
    <dbReference type="NCBI Taxonomy" id="1576542"/>
    <lineage>
        <taxon>Eukaryota</taxon>
        <taxon>Fungi</taxon>
        <taxon>Dikarya</taxon>
        <taxon>Ascomycota</taxon>
        <taxon>Pezizomycotina</taxon>
        <taxon>Sordariomycetes</taxon>
        <taxon>Hypocreomycetidae</taxon>
        <taxon>Hypocreales</taxon>
        <taxon>Nectriaceae</taxon>
        <taxon>Thelonectria</taxon>
    </lineage>
</organism>
<reference evidence="6 7" key="1">
    <citation type="journal article" date="2021" name="Nat. Commun.">
        <title>Genetic determinants of endophytism in the Arabidopsis root mycobiome.</title>
        <authorList>
            <person name="Mesny F."/>
            <person name="Miyauchi S."/>
            <person name="Thiergart T."/>
            <person name="Pickel B."/>
            <person name="Atanasova L."/>
            <person name="Karlsson M."/>
            <person name="Huettel B."/>
            <person name="Barry K.W."/>
            <person name="Haridas S."/>
            <person name="Chen C."/>
            <person name="Bauer D."/>
            <person name="Andreopoulos W."/>
            <person name="Pangilinan J."/>
            <person name="LaButti K."/>
            <person name="Riley R."/>
            <person name="Lipzen A."/>
            <person name="Clum A."/>
            <person name="Drula E."/>
            <person name="Henrissat B."/>
            <person name="Kohler A."/>
            <person name="Grigoriev I.V."/>
            <person name="Martin F.M."/>
            <person name="Hacquard S."/>
        </authorList>
    </citation>
    <scope>NUCLEOTIDE SEQUENCE [LARGE SCALE GENOMIC DNA]</scope>
    <source>
        <strain evidence="6 7">MPI-CAGE-CH-0241</strain>
    </source>
</reference>
<dbReference type="InterPro" id="IPR007219">
    <property type="entry name" value="XnlR_reg_dom"/>
</dbReference>
<dbReference type="InterPro" id="IPR001138">
    <property type="entry name" value="Zn2Cys6_DnaBD"/>
</dbReference>
<dbReference type="SMART" id="SM00066">
    <property type="entry name" value="GAL4"/>
    <property type="match status" value="1"/>
</dbReference>
<feature type="compositionally biased region" description="Low complexity" evidence="4">
    <location>
        <begin position="99"/>
        <end position="116"/>
    </location>
</feature>
<dbReference type="OrthoDB" id="435881at2759"/>
<comment type="caution">
    <text evidence="6">The sequence shown here is derived from an EMBL/GenBank/DDBJ whole genome shotgun (WGS) entry which is preliminary data.</text>
</comment>
<feature type="compositionally biased region" description="Acidic residues" evidence="4">
    <location>
        <begin position="149"/>
        <end position="162"/>
    </location>
</feature>
<dbReference type="InterPro" id="IPR050613">
    <property type="entry name" value="Sec_Metabolite_Reg"/>
</dbReference>
<dbReference type="PROSITE" id="PS50048">
    <property type="entry name" value="ZN2_CY6_FUNGAL_2"/>
    <property type="match status" value="1"/>
</dbReference>
<comment type="subcellular location">
    <subcellularLocation>
        <location evidence="1">Nucleus</location>
    </subcellularLocation>
</comment>
<sequence length="728" mass="81807">MSTQEGRPAKVLSCSSCRHRKIKCDKAQPLCTQCSRFGFECVYPSRKPTRRAPRPRQTELMDRISRLENIVGQADPAKLRQLEQELKSINSNVDVPSKQETTTATTATTTQEPETQGSPSQPVPRYLSGEFWGHLCAEVEGIRQALDQPSDDDDDDDDDDGTSPESIEAANSFMPSGPSGFLFGNPDYQEREPLIHPPPDMMARLWAIYLRNVDPLMKVLHRPTITKALQNYTEPPIRRPFEASTNAVIFAIYFCAVTSLTPEDCLRRLGESYDVVTRRYRNGIEQALAEADYLNSNELETLQALALYTSMIRCYSHNRSSWALTALLIRLAQGQGLHRDGHGKRFTPFIAEMRRRLWYFCVVLDIRGSEDRGSDAILSYPGYNTIMPTPIDDDDFGPDSIGPLAPKESGPADNVILMCTAKCSSIFGHMAHPPDSAAEAAHVTYTEKDLVTHIRQLEEGFIHTAVPGHLPSMYASEISRLVILKIWLNIQYPFTENVAPVRPRVSRETMLRTALSVMELRYRMTQREWQMRFAWWTDTYVQWHPLAVALAELCVQTEGELVDRAWEVVDQNFPKSRENIADYAQGALWRPIKKLLKKAKAARAEALMGKLSINETPINETLTNGIVTNETPITALPPPESIPLPAPEPIPDPFTNPGFQDSLGFLPDTFDSTTMDPSILFNYPPELLMMDMGPEIGQEGPVEWSLWNEFLNDTRKDNSPGSGAAESV</sequence>
<dbReference type="PANTHER" id="PTHR31001:SF50">
    <property type="entry name" value="ZN(II)2CYS6 TRANSCRIPTION FACTOR (EUROFUNG)"/>
    <property type="match status" value="1"/>
</dbReference>
<dbReference type="PROSITE" id="PS00463">
    <property type="entry name" value="ZN2_CY6_FUNGAL_1"/>
    <property type="match status" value="1"/>
</dbReference>
<dbReference type="PANTHER" id="PTHR31001">
    <property type="entry name" value="UNCHARACTERIZED TRANSCRIPTIONAL REGULATORY PROTEIN"/>
    <property type="match status" value="1"/>
</dbReference>
<keyword evidence="2" id="KW-0479">Metal-binding</keyword>
<evidence type="ECO:0000313" key="7">
    <source>
        <dbReference type="Proteomes" id="UP000777438"/>
    </source>
</evidence>
<gene>
    <name evidence="6" type="ORF">B0T10DRAFT_85386</name>
</gene>
<keyword evidence="3" id="KW-0539">Nucleus</keyword>
<dbReference type="GO" id="GO:0000981">
    <property type="term" value="F:DNA-binding transcription factor activity, RNA polymerase II-specific"/>
    <property type="evidence" value="ECO:0007669"/>
    <property type="project" value="InterPro"/>
</dbReference>
<dbReference type="GO" id="GO:0003677">
    <property type="term" value="F:DNA binding"/>
    <property type="evidence" value="ECO:0007669"/>
    <property type="project" value="InterPro"/>
</dbReference>
<dbReference type="CDD" id="cd00067">
    <property type="entry name" value="GAL4"/>
    <property type="match status" value="1"/>
</dbReference>
<evidence type="ECO:0000256" key="4">
    <source>
        <dbReference type="SAM" id="MobiDB-lite"/>
    </source>
</evidence>
<feature type="region of interest" description="Disordered" evidence="4">
    <location>
        <begin position="90"/>
        <end position="124"/>
    </location>
</feature>
<dbReference type="EMBL" id="JAGPYM010000017">
    <property type="protein sequence ID" value="KAH6885837.1"/>
    <property type="molecule type" value="Genomic_DNA"/>
</dbReference>
<dbReference type="Gene3D" id="4.10.240.10">
    <property type="entry name" value="Zn(2)-C6 fungal-type DNA-binding domain"/>
    <property type="match status" value="1"/>
</dbReference>
<feature type="domain" description="Zn(2)-C6 fungal-type" evidence="5">
    <location>
        <begin position="13"/>
        <end position="43"/>
    </location>
</feature>
<dbReference type="SMART" id="SM00906">
    <property type="entry name" value="Fungal_trans"/>
    <property type="match status" value="1"/>
</dbReference>
<dbReference type="InterPro" id="IPR036864">
    <property type="entry name" value="Zn2-C6_fun-type_DNA-bd_sf"/>
</dbReference>
<proteinExistence type="predicted"/>
<dbReference type="Pfam" id="PF04082">
    <property type="entry name" value="Fungal_trans"/>
    <property type="match status" value="1"/>
</dbReference>
<evidence type="ECO:0000256" key="2">
    <source>
        <dbReference type="ARBA" id="ARBA00022723"/>
    </source>
</evidence>
<evidence type="ECO:0000313" key="6">
    <source>
        <dbReference type="EMBL" id="KAH6885837.1"/>
    </source>
</evidence>
<name>A0A9P9AQ90_9HYPO</name>
<dbReference type="SUPFAM" id="SSF57701">
    <property type="entry name" value="Zn2/Cys6 DNA-binding domain"/>
    <property type="match status" value="1"/>
</dbReference>
<keyword evidence="7" id="KW-1185">Reference proteome</keyword>
<dbReference type="AlphaFoldDB" id="A0A9P9AQ90"/>
<dbReference type="GO" id="GO:0005634">
    <property type="term" value="C:nucleus"/>
    <property type="evidence" value="ECO:0007669"/>
    <property type="project" value="UniProtKB-SubCell"/>
</dbReference>
<evidence type="ECO:0000256" key="3">
    <source>
        <dbReference type="ARBA" id="ARBA00023242"/>
    </source>
</evidence>
<accession>A0A9P9AQ90</accession>
<feature type="region of interest" description="Disordered" evidence="4">
    <location>
        <begin position="146"/>
        <end position="190"/>
    </location>
</feature>